<name>A0A2A4I2P2_9SPHN</name>
<evidence type="ECO:0000256" key="1">
    <source>
        <dbReference type="ARBA" id="ARBA00023015"/>
    </source>
</evidence>
<dbReference type="Pfam" id="PF00440">
    <property type="entry name" value="TetR_N"/>
    <property type="match status" value="1"/>
</dbReference>
<evidence type="ECO:0000256" key="5">
    <source>
        <dbReference type="SAM" id="MobiDB-lite"/>
    </source>
</evidence>
<feature type="compositionally biased region" description="Polar residues" evidence="5">
    <location>
        <begin position="1"/>
        <end position="10"/>
    </location>
</feature>
<dbReference type="GO" id="GO:0003700">
    <property type="term" value="F:DNA-binding transcription factor activity"/>
    <property type="evidence" value="ECO:0007669"/>
    <property type="project" value="TreeGrafter"/>
</dbReference>
<dbReference type="PANTHER" id="PTHR30055">
    <property type="entry name" value="HTH-TYPE TRANSCRIPTIONAL REGULATOR RUTR"/>
    <property type="match status" value="1"/>
</dbReference>
<organism evidence="7 8">
    <name type="scientific">Sphingomonas ginsenosidimutans</name>
    <dbReference type="NCBI Taxonomy" id="862134"/>
    <lineage>
        <taxon>Bacteria</taxon>
        <taxon>Pseudomonadati</taxon>
        <taxon>Pseudomonadota</taxon>
        <taxon>Alphaproteobacteria</taxon>
        <taxon>Sphingomonadales</taxon>
        <taxon>Sphingomonadaceae</taxon>
        <taxon>Sphingomonas</taxon>
    </lineage>
</organism>
<dbReference type="Gene3D" id="1.10.357.10">
    <property type="entry name" value="Tetracycline Repressor, domain 2"/>
    <property type="match status" value="1"/>
</dbReference>
<reference evidence="7 8" key="1">
    <citation type="submission" date="2017-09" db="EMBL/GenBank/DDBJ databases">
        <title>Sphingomonas ginsenosidimutans KACC 14949, whole genome shotgun sequence.</title>
        <authorList>
            <person name="Feng G."/>
            <person name="Zhu H."/>
        </authorList>
    </citation>
    <scope>NUCLEOTIDE SEQUENCE [LARGE SCALE GENOMIC DNA]</scope>
    <source>
        <strain evidence="7 8">KACC 14949</strain>
    </source>
</reference>
<proteinExistence type="predicted"/>
<comment type="caution">
    <text evidence="7">The sequence shown here is derived from an EMBL/GenBank/DDBJ whole genome shotgun (WGS) entry which is preliminary data.</text>
</comment>
<keyword evidence="1" id="KW-0805">Transcription regulation</keyword>
<dbReference type="GO" id="GO:0000976">
    <property type="term" value="F:transcription cis-regulatory region binding"/>
    <property type="evidence" value="ECO:0007669"/>
    <property type="project" value="TreeGrafter"/>
</dbReference>
<gene>
    <name evidence="7" type="ORF">COA17_01725</name>
</gene>
<dbReference type="Proteomes" id="UP000218784">
    <property type="component" value="Unassembled WGS sequence"/>
</dbReference>
<keyword evidence="3" id="KW-0804">Transcription</keyword>
<feature type="region of interest" description="Disordered" evidence="5">
    <location>
        <begin position="1"/>
        <end position="20"/>
    </location>
</feature>
<dbReference type="InterPro" id="IPR009057">
    <property type="entry name" value="Homeodomain-like_sf"/>
</dbReference>
<dbReference type="PROSITE" id="PS50977">
    <property type="entry name" value="HTH_TETR_2"/>
    <property type="match status" value="1"/>
</dbReference>
<evidence type="ECO:0000256" key="4">
    <source>
        <dbReference type="PROSITE-ProRule" id="PRU00335"/>
    </source>
</evidence>
<evidence type="ECO:0000313" key="7">
    <source>
        <dbReference type="EMBL" id="PCG10205.1"/>
    </source>
</evidence>
<accession>A0A2A4I2P2</accession>
<dbReference type="PRINTS" id="PR00455">
    <property type="entry name" value="HTHTETR"/>
</dbReference>
<evidence type="ECO:0000313" key="8">
    <source>
        <dbReference type="Proteomes" id="UP000218784"/>
    </source>
</evidence>
<keyword evidence="2 4" id="KW-0238">DNA-binding</keyword>
<dbReference type="SUPFAM" id="SSF46689">
    <property type="entry name" value="Homeodomain-like"/>
    <property type="match status" value="1"/>
</dbReference>
<dbReference type="Pfam" id="PF17918">
    <property type="entry name" value="TetR_C_15"/>
    <property type="match status" value="1"/>
</dbReference>
<keyword evidence="8" id="KW-1185">Reference proteome</keyword>
<feature type="DNA-binding region" description="H-T-H motif" evidence="4">
    <location>
        <begin position="45"/>
        <end position="64"/>
    </location>
</feature>
<dbReference type="AlphaFoldDB" id="A0A2A4I2P2"/>
<dbReference type="PROSITE" id="PS01081">
    <property type="entry name" value="HTH_TETR_1"/>
    <property type="match status" value="1"/>
</dbReference>
<sequence length="204" mass="21867">MADTSKQQRPTPRKAPRQARSVETVRAIVEAAARILEQAGLAGFTTNAVAERAGVSIGSLYQYFPGKEALIGALIVRETSRLIADWEAALAATSGRDALAGLVAAAVAHQLRRPALARLLDVEEGRLPFDAETRHVTCRLVSILRGVLERPDIPVQPDLDLAAGDVLAIIKGMVDAAGERGEQDRAMLSSRVCRAVYGYLDNTN</sequence>
<evidence type="ECO:0000259" key="6">
    <source>
        <dbReference type="PROSITE" id="PS50977"/>
    </source>
</evidence>
<protein>
    <submittedName>
        <fullName evidence="7">TetR family transcriptional regulator</fullName>
    </submittedName>
</protein>
<evidence type="ECO:0000256" key="2">
    <source>
        <dbReference type="ARBA" id="ARBA00023125"/>
    </source>
</evidence>
<dbReference type="EMBL" id="NWVD01000001">
    <property type="protein sequence ID" value="PCG10205.1"/>
    <property type="molecule type" value="Genomic_DNA"/>
</dbReference>
<evidence type="ECO:0000256" key="3">
    <source>
        <dbReference type="ARBA" id="ARBA00023163"/>
    </source>
</evidence>
<dbReference type="InterPro" id="IPR050109">
    <property type="entry name" value="HTH-type_TetR-like_transc_reg"/>
</dbReference>
<feature type="domain" description="HTH tetR-type" evidence="6">
    <location>
        <begin position="22"/>
        <end position="82"/>
    </location>
</feature>
<dbReference type="InterPro" id="IPR023772">
    <property type="entry name" value="DNA-bd_HTH_TetR-type_CS"/>
</dbReference>
<dbReference type="InterPro" id="IPR041669">
    <property type="entry name" value="TetR_C_15"/>
</dbReference>
<dbReference type="InterPro" id="IPR001647">
    <property type="entry name" value="HTH_TetR"/>
</dbReference>
<dbReference type="PANTHER" id="PTHR30055:SF234">
    <property type="entry name" value="HTH-TYPE TRANSCRIPTIONAL REGULATOR BETI"/>
    <property type="match status" value="1"/>
</dbReference>